<sequence length="59" mass="6163">MVPAATTAATAPRRSVAPERPRASMLRAMTAALRWSDSTNSTDAAPRDNASSPRAPEPA</sequence>
<feature type="region of interest" description="Disordered" evidence="1">
    <location>
        <begin position="1"/>
        <end position="59"/>
    </location>
</feature>
<accession>A0A654U6V1</accession>
<dbReference type="Proteomes" id="UP000046680">
    <property type="component" value="Unassembled WGS sequence"/>
</dbReference>
<feature type="compositionally biased region" description="Low complexity" evidence="1">
    <location>
        <begin position="1"/>
        <end position="11"/>
    </location>
</feature>
<name>A0A654U6V1_MYCTX</name>
<dbReference type="AlphaFoldDB" id="A0A654U6V1"/>
<protein>
    <submittedName>
        <fullName evidence="2">Uncharacterized protein</fullName>
    </submittedName>
</protein>
<dbReference type="EMBL" id="CGCX01002447">
    <property type="protein sequence ID" value="CFS12082.1"/>
    <property type="molecule type" value="Genomic_DNA"/>
</dbReference>
<evidence type="ECO:0000313" key="2">
    <source>
        <dbReference type="EMBL" id="CFS12082.1"/>
    </source>
</evidence>
<gene>
    <name evidence="2" type="ORF">ERS007657_04121</name>
</gene>
<proteinExistence type="predicted"/>
<reference evidence="2 3" key="1">
    <citation type="submission" date="2015-03" db="EMBL/GenBank/DDBJ databases">
        <authorList>
            <consortium name="Pathogen Informatics"/>
        </authorList>
    </citation>
    <scope>NUCLEOTIDE SEQUENCE [LARGE SCALE GENOMIC DNA]</scope>
    <source>
        <strain evidence="2 3">C09601061</strain>
    </source>
</reference>
<evidence type="ECO:0000313" key="3">
    <source>
        <dbReference type="Proteomes" id="UP000046680"/>
    </source>
</evidence>
<organism evidence="2 3">
    <name type="scientific">Mycobacterium tuberculosis</name>
    <dbReference type="NCBI Taxonomy" id="1773"/>
    <lineage>
        <taxon>Bacteria</taxon>
        <taxon>Bacillati</taxon>
        <taxon>Actinomycetota</taxon>
        <taxon>Actinomycetes</taxon>
        <taxon>Mycobacteriales</taxon>
        <taxon>Mycobacteriaceae</taxon>
        <taxon>Mycobacterium</taxon>
        <taxon>Mycobacterium tuberculosis complex</taxon>
    </lineage>
</organism>
<evidence type="ECO:0000256" key="1">
    <source>
        <dbReference type="SAM" id="MobiDB-lite"/>
    </source>
</evidence>